<evidence type="ECO:0000256" key="3">
    <source>
        <dbReference type="ARBA" id="ARBA00022540"/>
    </source>
</evidence>
<evidence type="ECO:0000256" key="7">
    <source>
        <dbReference type="ARBA" id="ARBA00025162"/>
    </source>
</evidence>
<evidence type="ECO:0000256" key="6">
    <source>
        <dbReference type="ARBA" id="ARBA00023134"/>
    </source>
</evidence>
<dbReference type="FunFam" id="2.40.30.10:FF:000007">
    <property type="entry name" value="Translation initiation factor IF-2"/>
    <property type="match status" value="1"/>
</dbReference>
<dbReference type="GO" id="GO:0005525">
    <property type="term" value="F:GTP binding"/>
    <property type="evidence" value="ECO:0007669"/>
    <property type="project" value="UniProtKB-KW"/>
</dbReference>
<dbReference type="GO" id="GO:0003924">
    <property type="term" value="F:GTPase activity"/>
    <property type="evidence" value="ECO:0007669"/>
    <property type="project" value="UniProtKB-UniRule"/>
</dbReference>
<evidence type="ECO:0000256" key="9">
    <source>
        <dbReference type="RuleBase" id="RU000644"/>
    </source>
</evidence>
<dbReference type="Gene3D" id="3.40.50.300">
    <property type="entry name" value="P-loop containing nucleotide triphosphate hydrolases"/>
    <property type="match status" value="1"/>
</dbReference>
<gene>
    <name evidence="8 12" type="primary">infB</name>
    <name evidence="12" type="ORF">IAC43_03250</name>
</gene>
<dbReference type="InterPro" id="IPR000178">
    <property type="entry name" value="TF_IF2_bacterial-like"/>
</dbReference>
<comment type="function">
    <text evidence="7 8 9">One of the essential components for the initiation of protein synthesis. Protects formylmethionyl-tRNA from spontaneous hydrolysis and promotes its binding to the 30S ribosomal subunits. Also involved in the hydrolysis of GTP during the formation of the 70S ribosomal complex.</text>
</comment>
<dbReference type="FunFam" id="2.40.30.10:FF:000008">
    <property type="entry name" value="Translation initiation factor IF-2"/>
    <property type="match status" value="1"/>
</dbReference>
<dbReference type="InterPro" id="IPR027417">
    <property type="entry name" value="P-loop_NTPase"/>
</dbReference>
<dbReference type="CDD" id="cd01887">
    <property type="entry name" value="IF2_eIF5B"/>
    <property type="match status" value="1"/>
</dbReference>
<dbReference type="InterPro" id="IPR015760">
    <property type="entry name" value="TIF_IF2"/>
</dbReference>
<keyword evidence="8" id="KW-0963">Cytoplasm</keyword>
<dbReference type="InterPro" id="IPR036925">
    <property type="entry name" value="TIF_IF2_dom3_sf"/>
</dbReference>
<protein>
    <recommendedName>
        <fullName evidence="2 8">Translation initiation factor IF-2</fullName>
    </recommendedName>
</protein>
<dbReference type="Pfam" id="PF00009">
    <property type="entry name" value="GTP_EFTU"/>
    <property type="match status" value="1"/>
</dbReference>
<feature type="compositionally biased region" description="Basic and acidic residues" evidence="10">
    <location>
        <begin position="112"/>
        <end position="122"/>
    </location>
</feature>
<evidence type="ECO:0000313" key="13">
    <source>
        <dbReference type="Proteomes" id="UP000824160"/>
    </source>
</evidence>
<name>A0A9D1H6V4_9FIRM</name>
<evidence type="ECO:0000256" key="8">
    <source>
        <dbReference type="HAMAP-Rule" id="MF_00100"/>
    </source>
</evidence>
<feature type="region of interest" description="Disordered" evidence="10">
    <location>
        <begin position="70"/>
        <end position="409"/>
    </location>
</feature>
<dbReference type="SUPFAM" id="SSF50447">
    <property type="entry name" value="Translation proteins"/>
    <property type="match status" value="2"/>
</dbReference>
<dbReference type="PROSITE" id="PS51722">
    <property type="entry name" value="G_TR_2"/>
    <property type="match status" value="1"/>
</dbReference>
<evidence type="ECO:0000256" key="2">
    <source>
        <dbReference type="ARBA" id="ARBA00020675"/>
    </source>
</evidence>
<dbReference type="Gene3D" id="2.40.30.10">
    <property type="entry name" value="Translation factors"/>
    <property type="match status" value="2"/>
</dbReference>
<dbReference type="NCBIfam" id="TIGR00231">
    <property type="entry name" value="small_GTP"/>
    <property type="match status" value="1"/>
</dbReference>
<dbReference type="GO" id="GO:0003743">
    <property type="term" value="F:translation initiation factor activity"/>
    <property type="evidence" value="ECO:0007669"/>
    <property type="project" value="UniProtKB-UniRule"/>
</dbReference>
<feature type="binding site" evidence="8">
    <location>
        <begin position="563"/>
        <end position="567"/>
    </location>
    <ligand>
        <name>GTP</name>
        <dbReference type="ChEBI" id="CHEBI:37565"/>
    </ligand>
</feature>
<sequence length="1007" mass="109752">MTVKKYKLNDIAKDLGLPAKEVAAMLAAHFGTEPKKTGAVLTEQEVNVVFEHYTSANQVANFDGYFASREEAPAPRTEKPSATEKAKAVLNKAAEKVSEKLKASKTASKAAVKAEADEKPAEKTASPESAADTQNAPVQQQETVVKPAAASNQPETPQQTAEVRKTTEEKVPQQNTPEQPEPVKEQPAPAAQQTPAKQDAKPADKPESEPADQQTEQSTPANKKEAEDSEEKVVEKVADKPEKTEMRKNASEHNNNNSNNNRRPASGERRFSSDSHGGRDNNRDNNRPRNGGADRGQRNDRNNDRGGFRNNDGNRPRPQQNAPARPANNHPAPAAPAAPAEPVEKERTIRHVDTKTSDVNLDKYNEHYEDIAPEKAVRRGDSQQKKQKLKQKSQQQKKGKFGGPKKETEAEKLQRLALERARKQQLKVMIPDEITVSELASRLKATVSEVIKKLMMMGVMAAQHEVIDFDTAALVAMEMGAKVEKEVVVTIEEQLIHDETDNAEDLLPRCPVVVVMGHVDHGKTSILDRIRHTHVTAGEAGGITQAIGAYQVDVDGSPITFLDTPGHEAFTAMRARGAAVTDIAVLVVAADDGIMPQTVEAINHAKAAGVQIIVAINKMDKPHADPERVKQELTEYGLVPEEWGGDIICVPVSALTGQGIDDLLENILLVADVQELKANPNRLAKGAVIEARLDKGRGPVATLLVQNGTLRTGDIIIAGTSVGRVRQMLNDKGQIVTEAGPSVPVEITGMAEVPAAGDIFNAVENERLARELVEQRRQEQKEEQWGAAKKVTLDNLFSQIAEGERKELDIVVKADVQGSAEAVKQSLEKLSTEEVKVKVIHAGVGAVSKSDVMLANASGAIIIGFNVRPDPVAKADAEANEVEMRMYRIIYDAIDDVKDAMKGMLAPKVREVELGRAEVRQVYKISNVGTVAGAYVLSGKVARDAQIRVVRDGIVIVEDQIDSLKRFKNDAKEVAEGYECGISLVKFSDIKEGDIFEAFKMEEYREE</sequence>
<feature type="compositionally biased region" description="Polar residues" evidence="10">
    <location>
        <begin position="211"/>
        <end position="221"/>
    </location>
</feature>
<dbReference type="InterPro" id="IPR023115">
    <property type="entry name" value="TIF_IF2_dom3"/>
</dbReference>
<feature type="compositionally biased region" description="Basic residues" evidence="10">
    <location>
        <begin position="385"/>
        <end position="400"/>
    </location>
</feature>
<reference evidence="12" key="1">
    <citation type="submission" date="2020-10" db="EMBL/GenBank/DDBJ databases">
        <authorList>
            <person name="Gilroy R."/>
        </authorList>
    </citation>
    <scope>NUCLEOTIDE SEQUENCE</scope>
    <source>
        <strain evidence="12">ChiBcec7-5410</strain>
    </source>
</reference>
<evidence type="ECO:0000256" key="10">
    <source>
        <dbReference type="SAM" id="MobiDB-lite"/>
    </source>
</evidence>
<dbReference type="PANTHER" id="PTHR43381:SF5">
    <property type="entry name" value="TR-TYPE G DOMAIN-CONTAINING PROTEIN"/>
    <property type="match status" value="1"/>
</dbReference>
<feature type="compositionally biased region" description="Polar residues" evidence="10">
    <location>
        <begin position="150"/>
        <end position="161"/>
    </location>
</feature>
<feature type="compositionally biased region" description="Basic and acidic residues" evidence="10">
    <location>
        <begin position="198"/>
        <end position="208"/>
    </location>
</feature>
<dbReference type="GO" id="GO:0005829">
    <property type="term" value="C:cytosol"/>
    <property type="evidence" value="ECO:0007669"/>
    <property type="project" value="TreeGrafter"/>
</dbReference>
<feature type="compositionally biased region" description="Polar residues" evidence="10">
    <location>
        <begin position="131"/>
        <end position="143"/>
    </location>
</feature>
<dbReference type="Pfam" id="PF22042">
    <property type="entry name" value="EF-G_D2"/>
    <property type="match status" value="1"/>
</dbReference>
<dbReference type="InterPro" id="IPR044145">
    <property type="entry name" value="IF2_II"/>
</dbReference>
<dbReference type="Pfam" id="PF04760">
    <property type="entry name" value="IF2_N"/>
    <property type="match status" value="1"/>
</dbReference>
<dbReference type="FunFam" id="3.40.50.300:FF:000019">
    <property type="entry name" value="Translation initiation factor IF-2"/>
    <property type="match status" value="1"/>
</dbReference>
<reference evidence="12" key="2">
    <citation type="journal article" date="2021" name="PeerJ">
        <title>Extensive microbial diversity within the chicken gut microbiome revealed by metagenomics and culture.</title>
        <authorList>
            <person name="Gilroy R."/>
            <person name="Ravi A."/>
            <person name="Getino M."/>
            <person name="Pursley I."/>
            <person name="Horton D.L."/>
            <person name="Alikhan N.F."/>
            <person name="Baker D."/>
            <person name="Gharbi K."/>
            <person name="Hall N."/>
            <person name="Watson M."/>
            <person name="Adriaenssens E.M."/>
            <person name="Foster-Nyarko E."/>
            <person name="Jarju S."/>
            <person name="Secka A."/>
            <person name="Antonio M."/>
            <person name="Oren A."/>
            <person name="Chaudhuri R.R."/>
            <person name="La Ragione R."/>
            <person name="Hildebrand F."/>
            <person name="Pallen M.J."/>
        </authorList>
    </citation>
    <scope>NUCLEOTIDE SEQUENCE</scope>
    <source>
        <strain evidence="12">ChiBcec7-5410</strain>
    </source>
</reference>
<dbReference type="Pfam" id="PF11987">
    <property type="entry name" value="IF-2"/>
    <property type="match status" value="1"/>
</dbReference>
<feature type="compositionally biased region" description="Low complexity" evidence="10">
    <location>
        <begin position="316"/>
        <end position="341"/>
    </location>
</feature>
<feature type="domain" description="Tr-type G" evidence="11">
    <location>
        <begin position="508"/>
        <end position="677"/>
    </location>
</feature>
<feature type="compositionally biased region" description="Basic and acidic residues" evidence="10">
    <location>
        <begin position="265"/>
        <end position="287"/>
    </location>
</feature>
<dbReference type="SUPFAM" id="SSF52540">
    <property type="entry name" value="P-loop containing nucleoside triphosphate hydrolases"/>
    <property type="match status" value="1"/>
</dbReference>
<dbReference type="FunFam" id="3.40.50.10050:FF:000001">
    <property type="entry name" value="Translation initiation factor IF-2"/>
    <property type="match status" value="1"/>
</dbReference>
<feature type="region of interest" description="G-domain" evidence="8">
    <location>
        <begin position="511"/>
        <end position="659"/>
    </location>
</feature>
<dbReference type="InterPro" id="IPR000795">
    <property type="entry name" value="T_Tr_GTP-bd_dom"/>
</dbReference>
<keyword evidence="4 8" id="KW-0547">Nucleotide-binding</keyword>
<evidence type="ECO:0000256" key="5">
    <source>
        <dbReference type="ARBA" id="ARBA00022917"/>
    </source>
</evidence>
<keyword evidence="5 8" id="KW-0648">Protein biosynthesis</keyword>
<dbReference type="Gene3D" id="3.40.50.10050">
    <property type="entry name" value="Translation initiation factor IF- 2, domain 3"/>
    <property type="match status" value="1"/>
</dbReference>
<feature type="compositionally biased region" description="Basic and acidic residues" evidence="10">
    <location>
        <begin position="70"/>
        <end position="102"/>
    </location>
</feature>
<evidence type="ECO:0000256" key="1">
    <source>
        <dbReference type="ARBA" id="ARBA00007733"/>
    </source>
</evidence>
<feature type="compositionally biased region" description="Basic and acidic residues" evidence="10">
    <location>
        <begin position="222"/>
        <end position="251"/>
    </location>
</feature>
<dbReference type="HAMAP" id="MF_00100_B">
    <property type="entry name" value="IF_2_B"/>
    <property type="match status" value="1"/>
</dbReference>
<comment type="similarity">
    <text evidence="1 8 9">Belongs to the TRAFAC class translation factor GTPase superfamily. Classic translation factor GTPase family. IF-2 subfamily.</text>
</comment>
<evidence type="ECO:0000313" key="12">
    <source>
        <dbReference type="EMBL" id="HIT94177.1"/>
    </source>
</evidence>
<dbReference type="InterPro" id="IPR005225">
    <property type="entry name" value="Small_GTP-bd"/>
</dbReference>
<dbReference type="NCBIfam" id="TIGR00487">
    <property type="entry name" value="IF-2"/>
    <property type="match status" value="1"/>
</dbReference>
<dbReference type="InterPro" id="IPR006847">
    <property type="entry name" value="IF2_N"/>
</dbReference>
<accession>A0A9D1H6V4</accession>
<dbReference type="PANTHER" id="PTHR43381">
    <property type="entry name" value="TRANSLATION INITIATION FACTOR IF-2-RELATED"/>
    <property type="match status" value="1"/>
</dbReference>
<dbReference type="InterPro" id="IPR053905">
    <property type="entry name" value="EF-G-like_DII"/>
</dbReference>
<dbReference type="InterPro" id="IPR009000">
    <property type="entry name" value="Transl_B-barrel_sf"/>
</dbReference>
<comment type="caution">
    <text evidence="12">The sequence shown here is derived from an EMBL/GenBank/DDBJ whole genome shotgun (WGS) entry which is preliminary data.</text>
</comment>
<dbReference type="CDD" id="cd03702">
    <property type="entry name" value="IF2_mtIF2_II"/>
    <property type="match status" value="1"/>
</dbReference>
<feature type="compositionally biased region" description="Basic and acidic residues" evidence="10">
    <location>
        <begin position="342"/>
        <end position="384"/>
    </location>
</feature>
<feature type="compositionally biased region" description="Basic and acidic residues" evidence="10">
    <location>
        <begin position="162"/>
        <end position="171"/>
    </location>
</feature>
<feature type="binding site" evidence="8">
    <location>
        <begin position="617"/>
        <end position="620"/>
    </location>
    <ligand>
        <name>GTP</name>
        <dbReference type="ChEBI" id="CHEBI:37565"/>
    </ligand>
</feature>
<dbReference type="CDD" id="cd03692">
    <property type="entry name" value="mtIF2_IVc"/>
    <property type="match status" value="1"/>
</dbReference>
<organism evidence="12 13">
    <name type="scientific">Candidatus Faecivivens stercoripullorum</name>
    <dbReference type="NCBI Taxonomy" id="2840805"/>
    <lineage>
        <taxon>Bacteria</taxon>
        <taxon>Bacillati</taxon>
        <taxon>Bacillota</taxon>
        <taxon>Clostridia</taxon>
        <taxon>Eubacteriales</taxon>
        <taxon>Oscillospiraceae</taxon>
        <taxon>Oscillospiraceae incertae sedis</taxon>
        <taxon>Candidatus Faecivivens</taxon>
    </lineage>
</organism>
<comment type="subcellular location">
    <subcellularLocation>
        <location evidence="8">Cytoplasm</location>
    </subcellularLocation>
</comment>
<keyword evidence="6 8" id="KW-0342">GTP-binding</keyword>
<dbReference type="SUPFAM" id="SSF52156">
    <property type="entry name" value="Initiation factor IF2/eIF5b, domain 3"/>
    <property type="match status" value="1"/>
</dbReference>
<feature type="compositionally biased region" description="Low complexity" evidence="10">
    <location>
        <begin position="186"/>
        <end position="197"/>
    </location>
</feature>
<feature type="compositionally biased region" description="Basic and acidic residues" evidence="10">
    <location>
        <begin position="295"/>
        <end position="315"/>
    </location>
</feature>
<dbReference type="EMBL" id="DVLW01000089">
    <property type="protein sequence ID" value="HIT94177.1"/>
    <property type="molecule type" value="Genomic_DNA"/>
</dbReference>
<evidence type="ECO:0000259" key="11">
    <source>
        <dbReference type="PROSITE" id="PS51722"/>
    </source>
</evidence>
<evidence type="ECO:0000256" key="4">
    <source>
        <dbReference type="ARBA" id="ARBA00022741"/>
    </source>
</evidence>
<dbReference type="Proteomes" id="UP000824160">
    <property type="component" value="Unassembled WGS sequence"/>
</dbReference>
<proteinExistence type="inferred from homology"/>
<keyword evidence="3 8" id="KW-0396">Initiation factor</keyword>
<feature type="binding site" evidence="8">
    <location>
        <begin position="517"/>
        <end position="524"/>
    </location>
    <ligand>
        <name>GTP</name>
        <dbReference type="ChEBI" id="CHEBI:37565"/>
    </ligand>
</feature>
<dbReference type="AlphaFoldDB" id="A0A9D1H6V4"/>